<protein>
    <recommendedName>
        <fullName evidence="1">F-box domain-containing protein</fullName>
    </recommendedName>
</protein>
<dbReference type="OrthoDB" id="2744443at2759"/>
<evidence type="ECO:0000313" key="3">
    <source>
        <dbReference type="Proteomes" id="UP000292702"/>
    </source>
</evidence>
<reference evidence="2 3" key="1">
    <citation type="submission" date="2018-11" db="EMBL/GenBank/DDBJ databases">
        <title>Genome assembly of Steccherinum ochraceum LE-BIN_3174, the white-rot fungus of the Steccherinaceae family (The Residual Polyporoid clade, Polyporales, Basidiomycota).</title>
        <authorList>
            <person name="Fedorova T.V."/>
            <person name="Glazunova O.A."/>
            <person name="Landesman E.O."/>
            <person name="Moiseenko K.V."/>
            <person name="Psurtseva N.V."/>
            <person name="Savinova O.S."/>
            <person name="Shakhova N.V."/>
            <person name="Tyazhelova T.V."/>
            <person name="Vasina D.V."/>
        </authorList>
    </citation>
    <scope>NUCLEOTIDE SEQUENCE [LARGE SCALE GENOMIC DNA]</scope>
    <source>
        <strain evidence="2 3">LE-BIN_3174</strain>
    </source>
</reference>
<dbReference type="Gene3D" id="1.20.1280.50">
    <property type="match status" value="1"/>
</dbReference>
<feature type="domain" description="F-box" evidence="1">
    <location>
        <begin position="47"/>
        <end position="98"/>
    </location>
</feature>
<evidence type="ECO:0000259" key="1">
    <source>
        <dbReference type="Pfam" id="PF12937"/>
    </source>
</evidence>
<dbReference type="EMBL" id="RWJN01000267">
    <property type="protein sequence ID" value="TCD63898.1"/>
    <property type="molecule type" value="Genomic_DNA"/>
</dbReference>
<gene>
    <name evidence="2" type="ORF">EIP91_004777</name>
</gene>
<dbReference type="InterPro" id="IPR001810">
    <property type="entry name" value="F-box_dom"/>
</dbReference>
<keyword evidence="3" id="KW-1185">Reference proteome</keyword>
<dbReference type="Gene3D" id="3.80.10.10">
    <property type="entry name" value="Ribonuclease Inhibitor"/>
    <property type="match status" value="1"/>
</dbReference>
<proteinExistence type="predicted"/>
<sequence length="566" mass="63493">MSLVLDSHTVFASLDHRAGSWLEEEEARAVAHVYRVRRRINAVVPAIARLPPEVLLEIFSWARLADDSPSGTRWIAVSHVCQHWRNQAICKPSLWTDLAPWSDAFLSLNVARSANLPLTFRWTDAKARYQPLLNYSSRCVSIEVILGEQRSMERFIRHFRDVAEPWSQLESIIVELDRGKCEIDSPYFPEFLYTADQLPGFPRLQYLSLTNVFPTSWSTISLHGNSLRTLYLSSQAASDVTSLPLASFWDMLSALPMLERLFLFDVAFSDRLPEHATAFPNPTRTIHLSRLRMLNVDMDHACDIAHLLSPLQLPDTAVLALERWDEDAEESVLAVLPHDRSRLSGYVGSMGTIQLGHIGVPFVGVFVAVCTTAEDVPFSRFYAHCPSDSDSENLKAVATTVRKTLSHLPQVFQGLSTLELFLQSWKVLDISSSEWVEIFRTLSPCLKSLVLVGDPDDQTCTSQDIEHLTFFLGLFTDHTAGIKIRAEVHSFDALASSVPAPVPGPLHDPLLPHLASLRFVSFGEPVQAALQVAVLRYLAARKSAALPPMRDLDFNDEPWDVEFSLQ</sequence>
<dbReference type="Pfam" id="PF12937">
    <property type="entry name" value="F-box-like"/>
    <property type="match status" value="1"/>
</dbReference>
<evidence type="ECO:0000313" key="2">
    <source>
        <dbReference type="EMBL" id="TCD63898.1"/>
    </source>
</evidence>
<name>A0A4R0RJD9_9APHY</name>
<dbReference type="Proteomes" id="UP000292702">
    <property type="component" value="Unassembled WGS sequence"/>
</dbReference>
<dbReference type="AlphaFoldDB" id="A0A4R0RJD9"/>
<dbReference type="InterPro" id="IPR032675">
    <property type="entry name" value="LRR_dom_sf"/>
</dbReference>
<dbReference type="SUPFAM" id="SSF52047">
    <property type="entry name" value="RNI-like"/>
    <property type="match status" value="1"/>
</dbReference>
<organism evidence="2 3">
    <name type="scientific">Steccherinum ochraceum</name>
    <dbReference type="NCBI Taxonomy" id="92696"/>
    <lineage>
        <taxon>Eukaryota</taxon>
        <taxon>Fungi</taxon>
        <taxon>Dikarya</taxon>
        <taxon>Basidiomycota</taxon>
        <taxon>Agaricomycotina</taxon>
        <taxon>Agaricomycetes</taxon>
        <taxon>Polyporales</taxon>
        <taxon>Steccherinaceae</taxon>
        <taxon>Steccherinum</taxon>
    </lineage>
</organism>
<accession>A0A4R0RJD9</accession>
<comment type="caution">
    <text evidence="2">The sequence shown here is derived from an EMBL/GenBank/DDBJ whole genome shotgun (WGS) entry which is preliminary data.</text>
</comment>